<dbReference type="Proteomes" id="UP001054252">
    <property type="component" value="Unassembled WGS sequence"/>
</dbReference>
<dbReference type="AlphaFoldDB" id="A0AAV5IHQ5"/>
<feature type="region of interest" description="Disordered" evidence="1">
    <location>
        <begin position="16"/>
        <end position="44"/>
    </location>
</feature>
<evidence type="ECO:0000256" key="1">
    <source>
        <dbReference type="SAM" id="MobiDB-lite"/>
    </source>
</evidence>
<organism evidence="2 3">
    <name type="scientific">Rubroshorea leprosula</name>
    <dbReference type="NCBI Taxonomy" id="152421"/>
    <lineage>
        <taxon>Eukaryota</taxon>
        <taxon>Viridiplantae</taxon>
        <taxon>Streptophyta</taxon>
        <taxon>Embryophyta</taxon>
        <taxon>Tracheophyta</taxon>
        <taxon>Spermatophyta</taxon>
        <taxon>Magnoliopsida</taxon>
        <taxon>eudicotyledons</taxon>
        <taxon>Gunneridae</taxon>
        <taxon>Pentapetalae</taxon>
        <taxon>rosids</taxon>
        <taxon>malvids</taxon>
        <taxon>Malvales</taxon>
        <taxon>Dipterocarpaceae</taxon>
        <taxon>Rubroshorea</taxon>
    </lineage>
</organism>
<sequence>MEISLPESLQCSNLQLGHSSSANTSDTVIPSGSDEADFNTDDGSLWGGSDEELVDRKWRRIQKEFHTMGYREGIIVGKQDSAQAVFNIGFTQSALTVHNWGLVRGVTSAVACLPNGMMKRLVETQENRSIFQELQESVLSLSMKDVQKLFDRI</sequence>
<gene>
    <name evidence="2" type="ORF">SLEP1_g10791</name>
</gene>
<dbReference type="PANTHER" id="PTHR18829">
    <property type="entry name" value="PROTEIN YAE1 HOMOLOG"/>
    <property type="match status" value="1"/>
</dbReference>
<reference evidence="2 3" key="1">
    <citation type="journal article" date="2021" name="Commun. Biol.">
        <title>The genome of Shorea leprosula (Dipterocarpaceae) highlights the ecological relevance of drought in aseasonal tropical rainforests.</title>
        <authorList>
            <person name="Ng K.K.S."/>
            <person name="Kobayashi M.J."/>
            <person name="Fawcett J.A."/>
            <person name="Hatakeyama M."/>
            <person name="Paape T."/>
            <person name="Ng C.H."/>
            <person name="Ang C.C."/>
            <person name="Tnah L.H."/>
            <person name="Lee C.T."/>
            <person name="Nishiyama T."/>
            <person name="Sese J."/>
            <person name="O'Brien M.J."/>
            <person name="Copetti D."/>
            <person name="Mohd Noor M.I."/>
            <person name="Ong R.C."/>
            <person name="Putra M."/>
            <person name="Sireger I.Z."/>
            <person name="Indrioko S."/>
            <person name="Kosugi Y."/>
            <person name="Izuno A."/>
            <person name="Isagi Y."/>
            <person name="Lee S.L."/>
            <person name="Shimizu K.K."/>
        </authorList>
    </citation>
    <scope>NUCLEOTIDE SEQUENCE [LARGE SCALE GENOMIC DNA]</scope>
    <source>
        <strain evidence="2">214</strain>
    </source>
</reference>
<proteinExistence type="predicted"/>
<protein>
    <recommendedName>
        <fullName evidence="4">Essential protein Yae1 N-terminal domain-containing protein</fullName>
    </recommendedName>
</protein>
<comment type="caution">
    <text evidence="2">The sequence shown here is derived from an EMBL/GenBank/DDBJ whole genome shotgun (WGS) entry which is preliminary data.</text>
</comment>
<keyword evidence="3" id="KW-1185">Reference proteome</keyword>
<name>A0AAV5IHQ5_9ROSI</name>
<evidence type="ECO:0000313" key="3">
    <source>
        <dbReference type="Proteomes" id="UP001054252"/>
    </source>
</evidence>
<dbReference type="InterPro" id="IPR038881">
    <property type="entry name" value="Yae1-like"/>
</dbReference>
<accession>A0AAV5IHQ5</accession>
<evidence type="ECO:0008006" key="4">
    <source>
        <dbReference type="Google" id="ProtNLM"/>
    </source>
</evidence>
<feature type="compositionally biased region" description="Polar residues" evidence="1">
    <location>
        <begin position="16"/>
        <end position="30"/>
    </location>
</feature>
<dbReference type="EMBL" id="BPVZ01000011">
    <property type="protein sequence ID" value="GKU97681.1"/>
    <property type="molecule type" value="Genomic_DNA"/>
</dbReference>
<dbReference type="PANTHER" id="PTHR18829:SF0">
    <property type="entry name" value="PROTEIN YAE1 HOMOLOG"/>
    <property type="match status" value="1"/>
</dbReference>
<evidence type="ECO:0000313" key="2">
    <source>
        <dbReference type="EMBL" id="GKU97681.1"/>
    </source>
</evidence>